<dbReference type="SMART" id="SM00324">
    <property type="entry name" value="RhoGAP"/>
    <property type="match status" value="1"/>
</dbReference>
<feature type="region of interest" description="Disordered" evidence="2">
    <location>
        <begin position="1"/>
        <end position="44"/>
    </location>
</feature>
<dbReference type="InterPro" id="IPR036936">
    <property type="entry name" value="CRIB_dom_sf"/>
</dbReference>
<evidence type="ECO:0000259" key="3">
    <source>
        <dbReference type="PROSITE" id="PS50108"/>
    </source>
</evidence>
<protein>
    <submittedName>
        <fullName evidence="6">Rho GTPase-activating protein 5-like isoform X1</fullName>
    </submittedName>
</protein>
<name>A0AB40B394_DIOCR</name>
<dbReference type="Pfam" id="PF00620">
    <property type="entry name" value="RhoGAP"/>
    <property type="match status" value="1"/>
</dbReference>
<feature type="region of interest" description="Disordered" evidence="2">
    <location>
        <begin position="420"/>
        <end position="440"/>
    </location>
</feature>
<proteinExistence type="predicted"/>
<feature type="compositionally biased region" description="Basic and acidic residues" evidence="2">
    <location>
        <begin position="429"/>
        <end position="440"/>
    </location>
</feature>
<dbReference type="GO" id="GO:0007165">
    <property type="term" value="P:signal transduction"/>
    <property type="evidence" value="ECO:0007669"/>
    <property type="project" value="InterPro"/>
</dbReference>
<dbReference type="PANTHER" id="PTHR23177">
    <property type="entry name" value="MKIAA1688 PROTEIN"/>
    <property type="match status" value="1"/>
</dbReference>
<keyword evidence="5" id="KW-1185">Reference proteome</keyword>
<dbReference type="PROSITE" id="PS50238">
    <property type="entry name" value="RHOGAP"/>
    <property type="match status" value="1"/>
</dbReference>
<dbReference type="GO" id="GO:0005096">
    <property type="term" value="F:GTPase activator activity"/>
    <property type="evidence" value="ECO:0007669"/>
    <property type="project" value="UniProtKB-KW"/>
</dbReference>
<evidence type="ECO:0000259" key="4">
    <source>
        <dbReference type="PROSITE" id="PS50238"/>
    </source>
</evidence>
<evidence type="ECO:0000256" key="2">
    <source>
        <dbReference type="SAM" id="MobiDB-lite"/>
    </source>
</evidence>
<dbReference type="InterPro" id="IPR000095">
    <property type="entry name" value="CRIB_dom"/>
</dbReference>
<dbReference type="InterPro" id="IPR008936">
    <property type="entry name" value="Rho_GTPase_activation_prot"/>
</dbReference>
<dbReference type="PROSITE" id="PS50108">
    <property type="entry name" value="CRIB"/>
    <property type="match status" value="1"/>
</dbReference>
<accession>A0AB40B394</accession>
<dbReference type="Gene3D" id="1.10.555.10">
    <property type="entry name" value="Rho GTPase activation protein"/>
    <property type="match status" value="1"/>
</dbReference>
<evidence type="ECO:0000313" key="6">
    <source>
        <dbReference type="RefSeq" id="XP_039121777.1"/>
    </source>
</evidence>
<dbReference type="Pfam" id="PF00786">
    <property type="entry name" value="PBD"/>
    <property type="match status" value="1"/>
</dbReference>
<dbReference type="InterPro" id="IPR000198">
    <property type="entry name" value="RhoGAP_dom"/>
</dbReference>
<dbReference type="InterPro" id="IPR044785">
    <property type="entry name" value="RopGAP1-5"/>
</dbReference>
<dbReference type="SMART" id="SM00285">
    <property type="entry name" value="PBD"/>
    <property type="match status" value="1"/>
</dbReference>
<feature type="compositionally biased region" description="Acidic residues" evidence="2">
    <location>
        <begin position="7"/>
        <end position="20"/>
    </location>
</feature>
<organism evidence="5 6">
    <name type="scientific">Dioscorea cayennensis subsp. rotundata</name>
    <name type="common">White Guinea yam</name>
    <name type="synonym">Dioscorea rotundata</name>
    <dbReference type="NCBI Taxonomy" id="55577"/>
    <lineage>
        <taxon>Eukaryota</taxon>
        <taxon>Viridiplantae</taxon>
        <taxon>Streptophyta</taxon>
        <taxon>Embryophyta</taxon>
        <taxon>Tracheophyta</taxon>
        <taxon>Spermatophyta</taxon>
        <taxon>Magnoliopsida</taxon>
        <taxon>Liliopsida</taxon>
        <taxon>Dioscoreales</taxon>
        <taxon>Dioscoreaceae</taxon>
        <taxon>Dioscorea</taxon>
    </lineage>
</organism>
<dbReference type="AlphaFoldDB" id="A0AB40B394"/>
<dbReference type="Gene3D" id="3.90.810.10">
    <property type="entry name" value="CRIB domain"/>
    <property type="match status" value="1"/>
</dbReference>
<sequence>MAGYCPSDEEVEEQLSDSEFGDPLSASSSPLIFPGSVERDDDLSSDEEDQFSVLNLVVATLRKSLVMCSAGAEVDNVEEVLDIGRPTDVRHVSHVTFDRFDGFLGLPVELERDVPSRAPSARILTSPFSHLYGYNQASIHHRSASIFGLSAKSMQCSHDNRGNSVPTILLLMQKHLYSQGGLKAEGIFRINAENSHEAYVREQLSTGLVPHGIDVHCLAGLIKAWFRELPSGVLDCITPDQMMHCNTEEECSQLIRMLAPTEAALLDWAINLMADVVKHENDNKMNARNIAMVFAPNMTQMADPLTALIHAVQVMNFLKTLIMKTLREREDTATEVSVSQFCLESPGDNDKVLSLRSTESIMGEYKQEAIDSSDYGKAALGNFLFSSEHAFESDKEESFRSFEMKSETLEIHELTSGKCSPINGYKNTPQDDSKEDRCDSGDVEGILDRLNFRRSVRKLCRHPVFQFSKTLKKTGDLGILNSKGGRREACTS</sequence>
<feature type="domain" description="CRIB" evidence="3">
    <location>
        <begin position="83"/>
        <end position="96"/>
    </location>
</feature>
<dbReference type="Proteomes" id="UP001515500">
    <property type="component" value="Chromosome 4"/>
</dbReference>
<dbReference type="SUPFAM" id="SSF48350">
    <property type="entry name" value="GTPase activation domain, GAP"/>
    <property type="match status" value="1"/>
</dbReference>
<dbReference type="RefSeq" id="XP_039121777.1">
    <property type="nucleotide sequence ID" value="XM_039265843.1"/>
</dbReference>
<dbReference type="CDD" id="cd00132">
    <property type="entry name" value="CRIB"/>
    <property type="match status" value="1"/>
</dbReference>
<evidence type="ECO:0000313" key="5">
    <source>
        <dbReference type="Proteomes" id="UP001515500"/>
    </source>
</evidence>
<keyword evidence="1" id="KW-0343">GTPase activation</keyword>
<gene>
    <name evidence="6" type="primary">LOC120258433</name>
</gene>
<dbReference type="CDD" id="cd00159">
    <property type="entry name" value="RhoGAP"/>
    <property type="match status" value="1"/>
</dbReference>
<feature type="domain" description="Rho-GAP" evidence="4">
    <location>
        <begin position="147"/>
        <end position="330"/>
    </location>
</feature>
<evidence type="ECO:0000256" key="1">
    <source>
        <dbReference type="ARBA" id="ARBA00022468"/>
    </source>
</evidence>
<reference evidence="6" key="1">
    <citation type="submission" date="2025-08" db="UniProtKB">
        <authorList>
            <consortium name="RefSeq"/>
        </authorList>
    </citation>
    <scope>IDENTIFICATION</scope>
</reference>
<dbReference type="GeneID" id="120258433"/>
<dbReference type="PANTHER" id="PTHR23177:SF74">
    <property type="entry name" value="RHO GTPASE-ACTIVATING PROTEIN 3"/>
    <property type="match status" value="1"/>
</dbReference>